<evidence type="ECO:0000313" key="2">
    <source>
        <dbReference type="Proteomes" id="UP000177579"/>
    </source>
</evidence>
<name>A0A1F5TMN1_9BACT</name>
<dbReference type="AlphaFoldDB" id="A0A1F5TMN1"/>
<sequence>MSYVLDACPNCKKETMYHPNPFYLHICEHCKYECTLKDLITAVDKDKIEKEIQKLKRLLENYPHIQNGKLIEKFSITEISLTDKIT</sequence>
<reference evidence="1 2" key="1">
    <citation type="journal article" date="2016" name="Nat. Commun.">
        <title>Thousands of microbial genomes shed light on interconnected biogeochemical processes in an aquifer system.</title>
        <authorList>
            <person name="Anantharaman K."/>
            <person name="Brown C.T."/>
            <person name="Hug L.A."/>
            <person name="Sharon I."/>
            <person name="Castelle C.J."/>
            <person name="Probst A.J."/>
            <person name="Thomas B.C."/>
            <person name="Singh A."/>
            <person name="Wilkins M.J."/>
            <person name="Karaoz U."/>
            <person name="Brodie E.L."/>
            <person name="Williams K.H."/>
            <person name="Hubbard S.S."/>
            <person name="Banfield J.F."/>
        </authorList>
    </citation>
    <scope>NUCLEOTIDE SEQUENCE [LARGE SCALE GENOMIC DNA]</scope>
</reference>
<evidence type="ECO:0000313" key="1">
    <source>
        <dbReference type="EMBL" id="OGF40097.1"/>
    </source>
</evidence>
<dbReference type="EMBL" id="MFGO01000036">
    <property type="protein sequence ID" value="OGF40097.1"/>
    <property type="molecule type" value="Genomic_DNA"/>
</dbReference>
<dbReference type="Proteomes" id="UP000177579">
    <property type="component" value="Unassembled WGS sequence"/>
</dbReference>
<comment type="caution">
    <text evidence="1">The sequence shown here is derived from an EMBL/GenBank/DDBJ whole genome shotgun (WGS) entry which is preliminary data.</text>
</comment>
<proteinExistence type="predicted"/>
<gene>
    <name evidence="1" type="ORF">A2531_05030</name>
</gene>
<protein>
    <submittedName>
        <fullName evidence="1">Uncharacterized protein</fullName>
    </submittedName>
</protein>
<organism evidence="1 2">
    <name type="scientific">Candidatus Falkowbacteria bacterium RIFOXYD2_FULL_34_120</name>
    <dbReference type="NCBI Taxonomy" id="1798007"/>
    <lineage>
        <taxon>Bacteria</taxon>
        <taxon>Candidatus Falkowiibacteriota</taxon>
    </lineage>
</organism>
<accession>A0A1F5TMN1</accession>